<dbReference type="EMBL" id="LGTZ01003711">
    <property type="protein sequence ID" value="OJD09440.1"/>
    <property type="molecule type" value="Genomic_DNA"/>
</dbReference>
<comment type="caution">
    <text evidence="3">The sequence shown here is derived from an EMBL/GenBank/DDBJ whole genome shotgun (WGS) entry which is preliminary data.</text>
</comment>
<dbReference type="VEuPathDB" id="FungiDB:ACJ73_10313"/>
<evidence type="ECO:0000313" key="4">
    <source>
        <dbReference type="Proteomes" id="UP000242791"/>
    </source>
</evidence>
<feature type="region of interest" description="Disordered" evidence="2">
    <location>
        <begin position="71"/>
        <end position="92"/>
    </location>
</feature>
<protein>
    <submittedName>
        <fullName evidence="3">Uncharacterized protein</fullName>
    </submittedName>
</protein>
<dbReference type="OrthoDB" id="5104423at2759"/>
<dbReference type="Proteomes" id="UP000242791">
    <property type="component" value="Unassembled WGS sequence"/>
</dbReference>
<sequence>LHEDNTQLAEANRQLQITCNDIRESTAGLKENISKLEDKLQAYTQGKTEGKSQHTPTEEQLQGTGTYAEAAATPTAVPTTVPKSPLPTRHLKAEKPARILARLPTDHIARRASPIATLQKLRRELTEPLAAAIKGVQNIPTGIAITASSLQGMEALLAKKDEISAILTSAQVEKEERWVTCIVPGLQPEYQDYEGRTQTLTGKQAAEEFTRITGVIPQLCRWNRAQPERPSNALVLAFPPEAAVRLPKTVEIYGHRRPVIIKPPKAQILQCSRCWAFHPERYCNRNPRCRRCSSRDHQEGHPTCHKEDNGDCGCPDRCTNCLGPHAANDLSCPARPVVKNGVVQRHPKTRKNDIRKAQNQAYWTKSKDCFCGGRYSTLDGRQDASPEGSPSSATASSTAPLSTPNPISSSTTSGTACATSPILHLNEEEL</sequence>
<organism evidence="3 4">
    <name type="scientific">Blastomyces percursus</name>
    <dbReference type="NCBI Taxonomy" id="1658174"/>
    <lineage>
        <taxon>Eukaryota</taxon>
        <taxon>Fungi</taxon>
        <taxon>Dikarya</taxon>
        <taxon>Ascomycota</taxon>
        <taxon>Pezizomycotina</taxon>
        <taxon>Eurotiomycetes</taxon>
        <taxon>Eurotiomycetidae</taxon>
        <taxon>Onygenales</taxon>
        <taxon>Ajellomycetaceae</taxon>
        <taxon>Blastomyces</taxon>
    </lineage>
</organism>
<keyword evidence="4" id="KW-1185">Reference proteome</keyword>
<feature type="compositionally biased region" description="Low complexity" evidence="2">
    <location>
        <begin position="385"/>
        <end position="420"/>
    </location>
</feature>
<dbReference type="STRING" id="1658174.A0A1J9NZ98"/>
<keyword evidence="1" id="KW-0175">Coiled coil</keyword>
<proteinExistence type="predicted"/>
<accession>A0A1J9NZ98</accession>
<feature type="region of interest" description="Disordered" evidence="2">
    <location>
        <begin position="380"/>
        <end position="430"/>
    </location>
</feature>
<feature type="coiled-coil region" evidence="1">
    <location>
        <begin position="19"/>
        <end position="46"/>
    </location>
</feature>
<evidence type="ECO:0000313" key="3">
    <source>
        <dbReference type="EMBL" id="OJD09440.1"/>
    </source>
</evidence>
<feature type="non-terminal residue" evidence="3">
    <location>
        <position position="1"/>
    </location>
</feature>
<feature type="compositionally biased region" description="Low complexity" evidence="2">
    <location>
        <begin position="71"/>
        <end position="82"/>
    </location>
</feature>
<evidence type="ECO:0000256" key="1">
    <source>
        <dbReference type="SAM" id="Coils"/>
    </source>
</evidence>
<gene>
    <name evidence="3" type="ORF">ACJ73_10313</name>
</gene>
<reference evidence="3 4" key="1">
    <citation type="submission" date="2015-08" db="EMBL/GenBank/DDBJ databases">
        <title>Emmonsia species relationships and genome sequence.</title>
        <authorList>
            <person name="Cuomo C.A."/>
            <person name="Schwartz I.S."/>
            <person name="Kenyon C."/>
            <person name="De Hoog G.S."/>
            <person name="Govender N.P."/>
            <person name="Botha A."/>
            <person name="Moreno L."/>
            <person name="De Vries M."/>
            <person name="Munoz J.F."/>
            <person name="Stielow J.B."/>
        </authorList>
    </citation>
    <scope>NUCLEOTIDE SEQUENCE [LARGE SCALE GENOMIC DNA]</scope>
    <source>
        <strain evidence="3 4">EI222</strain>
    </source>
</reference>
<name>A0A1J9NZ98_9EURO</name>
<evidence type="ECO:0000256" key="2">
    <source>
        <dbReference type="SAM" id="MobiDB-lite"/>
    </source>
</evidence>
<dbReference type="AlphaFoldDB" id="A0A1J9NZ98"/>